<dbReference type="AlphaFoldDB" id="A0A1C3REN0"/>
<dbReference type="Pfam" id="PF26002">
    <property type="entry name" value="Beta-barrel_AprE"/>
    <property type="match status" value="1"/>
</dbReference>
<dbReference type="NCBIfam" id="TIGR01843">
    <property type="entry name" value="type_I_hlyD"/>
    <property type="match status" value="1"/>
</dbReference>
<name>A0A1C3REN0_9PROT</name>
<dbReference type="PROSITE" id="PS00889">
    <property type="entry name" value="CNMP_BINDING_2"/>
    <property type="match status" value="1"/>
</dbReference>
<dbReference type="InterPro" id="IPR000595">
    <property type="entry name" value="cNMP-bd_dom"/>
</dbReference>
<protein>
    <recommendedName>
        <fullName evidence="9">Membrane fusion protein (MFP) family protein</fullName>
    </recommendedName>
</protein>
<evidence type="ECO:0000256" key="10">
    <source>
        <dbReference type="SAM" id="Coils"/>
    </source>
</evidence>
<dbReference type="CDD" id="cd00038">
    <property type="entry name" value="CAP_ED"/>
    <property type="match status" value="1"/>
</dbReference>
<dbReference type="RefSeq" id="WP_069186414.1">
    <property type="nucleotide sequence ID" value="NZ_FLYE01000004.1"/>
</dbReference>
<feature type="transmembrane region" description="Helical" evidence="9">
    <location>
        <begin position="177"/>
        <end position="198"/>
    </location>
</feature>
<organism evidence="12 13">
    <name type="scientific">Candidatus Terasakiella magnetica</name>
    <dbReference type="NCBI Taxonomy" id="1867952"/>
    <lineage>
        <taxon>Bacteria</taxon>
        <taxon>Pseudomonadati</taxon>
        <taxon>Pseudomonadota</taxon>
        <taxon>Alphaproteobacteria</taxon>
        <taxon>Rhodospirillales</taxon>
        <taxon>Terasakiellaceae</taxon>
        <taxon>Terasakiella</taxon>
    </lineage>
</organism>
<keyword evidence="3 9" id="KW-0813">Transport</keyword>
<dbReference type="GO" id="GO:0015031">
    <property type="term" value="P:protein transport"/>
    <property type="evidence" value="ECO:0007669"/>
    <property type="project" value="InterPro"/>
</dbReference>
<dbReference type="GO" id="GO:0005886">
    <property type="term" value="C:plasma membrane"/>
    <property type="evidence" value="ECO:0007669"/>
    <property type="project" value="UniProtKB-SubCell"/>
</dbReference>
<reference evidence="12 13" key="1">
    <citation type="submission" date="2016-07" db="EMBL/GenBank/DDBJ databases">
        <authorList>
            <person name="Lefevre C.T."/>
        </authorList>
    </citation>
    <scope>NUCLEOTIDE SEQUENCE [LARGE SCALE GENOMIC DNA]</scope>
    <source>
        <strain evidence="12">PR1</strain>
    </source>
</reference>
<dbReference type="InterPro" id="IPR018490">
    <property type="entry name" value="cNMP-bd_dom_sf"/>
</dbReference>
<evidence type="ECO:0000256" key="9">
    <source>
        <dbReference type="RuleBase" id="RU365093"/>
    </source>
</evidence>
<evidence type="ECO:0000256" key="4">
    <source>
        <dbReference type="ARBA" id="ARBA00022475"/>
    </source>
</evidence>
<comment type="similarity">
    <text evidence="2 9">Belongs to the membrane fusion protein (MFP) (TC 8.A.1) family.</text>
</comment>
<dbReference type="Gene3D" id="2.60.120.10">
    <property type="entry name" value="Jelly Rolls"/>
    <property type="match status" value="1"/>
</dbReference>
<evidence type="ECO:0000256" key="2">
    <source>
        <dbReference type="ARBA" id="ARBA00009477"/>
    </source>
</evidence>
<keyword evidence="8 9" id="KW-0472">Membrane</keyword>
<feature type="coiled-coil region" evidence="10">
    <location>
        <begin position="361"/>
        <end position="395"/>
    </location>
</feature>
<dbReference type="PANTHER" id="PTHR30386">
    <property type="entry name" value="MEMBRANE FUSION SUBUNIT OF EMRAB-TOLC MULTIDRUG EFFLUX PUMP"/>
    <property type="match status" value="1"/>
</dbReference>
<keyword evidence="13" id="KW-1185">Reference proteome</keyword>
<evidence type="ECO:0000313" key="13">
    <source>
        <dbReference type="Proteomes" id="UP000231658"/>
    </source>
</evidence>
<dbReference type="PRINTS" id="PR01490">
    <property type="entry name" value="RTXTOXIND"/>
</dbReference>
<dbReference type="Gene3D" id="1.10.287.470">
    <property type="entry name" value="Helix hairpin bin"/>
    <property type="match status" value="1"/>
</dbReference>
<dbReference type="PANTHER" id="PTHR30386:SF26">
    <property type="entry name" value="TRANSPORT PROTEIN COMB"/>
    <property type="match status" value="1"/>
</dbReference>
<dbReference type="STRING" id="1867952.MTBPR1_120007"/>
<keyword evidence="5 9" id="KW-0997">Cell inner membrane</keyword>
<dbReference type="SMART" id="SM00100">
    <property type="entry name" value="cNMP"/>
    <property type="match status" value="1"/>
</dbReference>
<gene>
    <name evidence="12" type="ORF">MTBPR1_120007</name>
</gene>
<dbReference type="Proteomes" id="UP000231658">
    <property type="component" value="Unassembled WGS sequence"/>
</dbReference>
<evidence type="ECO:0000256" key="3">
    <source>
        <dbReference type="ARBA" id="ARBA00022448"/>
    </source>
</evidence>
<keyword evidence="7 9" id="KW-1133">Transmembrane helix</keyword>
<evidence type="ECO:0000256" key="5">
    <source>
        <dbReference type="ARBA" id="ARBA00022519"/>
    </source>
</evidence>
<dbReference type="Gene3D" id="2.40.30.170">
    <property type="match status" value="1"/>
</dbReference>
<keyword evidence="6 9" id="KW-0812">Transmembrane</keyword>
<comment type="subcellular location">
    <subcellularLocation>
        <location evidence="1 9">Cell inner membrane</location>
        <topology evidence="1 9">Single-pass membrane protein</topology>
    </subcellularLocation>
</comment>
<dbReference type="InterPro" id="IPR050739">
    <property type="entry name" value="MFP"/>
</dbReference>
<sequence>MNTPSPQNQEDLKKNERPYAAGDFIFQEGEVGNVAYVVVSGTVEVCKLSAGKLITLQTLEEGALFGEMAIIDKSPRSASARAVTDVVVREIDETALMGHIKKAPEVAMNMMYRLASYVRTSNKNLESSSFDKDVEGDQKEIKSDKKPWRLWKPDEEAIVDEFRAGAEAIEHQGLPRVISMSFLGILGVFFGFIIWASLSVIDTTVSARGRLTTTVPTIEVQSTGSAMVKKLHSTIGKHVKKGDVLVTLDATFAQSDLTRARQEVEQLDTEIFRLEAEMNKLGMDIAKDIPSRIQRDIYLNRQDEYRSRITSFDQDLRNIALKLKSAKSDAGLAAQQLKIKQKLEAARKRLFVKQIGSEVNYLQARNERLMAERELTELQNSMNTLRGETNALKAKKQAFVSEWFSSIGEKLAAATNKRDAQSEGLVKLRRQRKNIEILAPADGVIIALENLYEGGVVKEGATVMTLVPSNVPLNIEIDIDPRDISNLYPGAEMSVKLDAIPYQKHGDLAGEITFISEDTVEESLTGEKGTYYRIHAAIQANNLHDLPEDFRLVPGMLLTGDIRVGRRRLITYFIYPVIRTIETSFTEPN</sequence>
<dbReference type="OrthoDB" id="9810980at2"/>
<keyword evidence="4 9" id="KW-1003">Cell membrane</keyword>
<dbReference type="EMBL" id="FLYE01000004">
    <property type="protein sequence ID" value="SCA55701.1"/>
    <property type="molecule type" value="Genomic_DNA"/>
</dbReference>
<evidence type="ECO:0000256" key="6">
    <source>
        <dbReference type="ARBA" id="ARBA00022692"/>
    </source>
</evidence>
<feature type="domain" description="Cyclic nucleotide-binding" evidence="11">
    <location>
        <begin position="19"/>
        <end position="117"/>
    </location>
</feature>
<dbReference type="InterPro" id="IPR014710">
    <property type="entry name" value="RmlC-like_jellyroll"/>
</dbReference>
<keyword evidence="10" id="KW-0175">Coiled coil</keyword>
<evidence type="ECO:0000256" key="7">
    <source>
        <dbReference type="ARBA" id="ARBA00022989"/>
    </source>
</evidence>
<dbReference type="InterPro" id="IPR058982">
    <property type="entry name" value="Beta-barrel_AprE"/>
</dbReference>
<dbReference type="Gene3D" id="2.40.50.100">
    <property type="match status" value="1"/>
</dbReference>
<dbReference type="InterPro" id="IPR010129">
    <property type="entry name" value="T1SS_HlyD"/>
</dbReference>
<evidence type="ECO:0000256" key="1">
    <source>
        <dbReference type="ARBA" id="ARBA00004377"/>
    </source>
</evidence>
<accession>A0A1C3REN0</accession>
<dbReference type="SUPFAM" id="SSF51206">
    <property type="entry name" value="cAMP-binding domain-like"/>
    <property type="match status" value="1"/>
</dbReference>
<evidence type="ECO:0000313" key="12">
    <source>
        <dbReference type="EMBL" id="SCA55701.1"/>
    </source>
</evidence>
<dbReference type="InterPro" id="IPR018488">
    <property type="entry name" value="cNMP-bd_CS"/>
</dbReference>
<evidence type="ECO:0000259" key="11">
    <source>
        <dbReference type="PROSITE" id="PS50042"/>
    </source>
</evidence>
<feature type="coiled-coil region" evidence="10">
    <location>
        <begin position="250"/>
        <end position="284"/>
    </location>
</feature>
<dbReference type="Pfam" id="PF00027">
    <property type="entry name" value="cNMP_binding"/>
    <property type="match status" value="1"/>
</dbReference>
<dbReference type="PROSITE" id="PS50042">
    <property type="entry name" value="CNMP_BINDING_3"/>
    <property type="match status" value="1"/>
</dbReference>
<evidence type="ECO:0000256" key="8">
    <source>
        <dbReference type="ARBA" id="ARBA00023136"/>
    </source>
</evidence>
<proteinExistence type="inferred from homology"/>